<organism evidence="2 3">
    <name type="scientific">Ceratobasidium theobromae</name>
    <dbReference type="NCBI Taxonomy" id="1582974"/>
    <lineage>
        <taxon>Eukaryota</taxon>
        <taxon>Fungi</taxon>
        <taxon>Dikarya</taxon>
        <taxon>Basidiomycota</taxon>
        <taxon>Agaricomycotina</taxon>
        <taxon>Agaricomycetes</taxon>
        <taxon>Cantharellales</taxon>
        <taxon>Ceratobasidiaceae</taxon>
        <taxon>Ceratobasidium</taxon>
    </lineage>
</organism>
<sequence>MEDDWTAAFEHRLLEQSLTGYVTGPQEVEGLASGILSACTWATEAVMESRPTQRKAPWAPWWNEDCSAACRQVVKAKEEGLDREEVHARTSHLWYCIWKAKRTFFDKICSTVRPDNIWGINQWYRGRKSYSLPTLRKPDGTLAMTNVTKADLLHNTFFLYTPTTPIGVLVEEMPQHNELSFPAITQGEITANLASCSNKSVPGAHRTNYRVLRWAFAARGDLFEALYNAMVHFEYHPVCLKNALIAPIPKPNKYDFTSPKAYWPISLLKTLSKLFEKIMAARFMVLSGLHGHILPEQFGGKDMTSCMDTGLSLIHDIENAWVKKKQASITLLDISGYFNNIDHKLLVKCMQKMGYPMRVLGWLKSYLSERTASFRINNEIGTAFELKG</sequence>
<dbReference type="PANTHER" id="PTHR33481">
    <property type="entry name" value="REVERSE TRANSCRIPTASE"/>
    <property type="match status" value="1"/>
</dbReference>
<dbReference type="Proteomes" id="UP000383932">
    <property type="component" value="Unassembled WGS sequence"/>
</dbReference>
<evidence type="ECO:0000313" key="2">
    <source>
        <dbReference type="EMBL" id="KAB5587656.1"/>
    </source>
</evidence>
<dbReference type="PANTHER" id="PTHR33481:SF1">
    <property type="entry name" value="ENDONUCLEASE_EXONUCLEASE_PHOSPHATASE DOMAIN-CONTAINING PROTEIN-RELATED"/>
    <property type="match status" value="1"/>
</dbReference>
<evidence type="ECO:0000259" key="1">
    <source>
        <dbReference type="Pfam" id="PF00078"/>
    </source>
</evidence>
<feature type="domain" description="Reverse transcriptase" evidence="1">
    <location>
        <begin position="248"/>
        <end position="379"/>
    </location>
</feature>
<keyword evidence="2" id="KW-0695">RNA-directed DNA polymerase</keyword>
<dbReference type="GO" id="GO:0003964">
    <property type="term" value="F:RNA-directed DNA polymerase activity"/>
    <property type="evidence" value="ECO:0007669"/>
    <property type="project" value="UniProtKB-KW"/>
</dbReference>
<accession>A0A5N5Q8B6</accession>
<dbReference type="InterPro" id="IPR000477">
    <property type="entry name" value="RT_dom"/>
</dbReference>
<protein>
    <submittedName>
        <fullName evidence="2">Reverse transcriptase</fullName>
    </submittedName>
</protein>
<comment type="caution">
    <text evidence="2">The sequence shown here is derived from an EMBL/GenBank/DDBJ whole genome shotgun (WGS) entry which is preliminary data.</text>
</comment>
<proteinExistence type="predicted"/>
<dbReference type="OrthoDB" id="412006at2759"/>
<evidence type="ECO:0000313" key="3">
    <source>
        <dbReference type="Proteomes" id="UP000383932"/>
    </source>
</evidence>
<dbReference type="AlphaFoldDB" id="A0A5N5Q8B6"/>
<keyword evidence="2" id="KW-0548">Nucleotidyltransferase</keyword>
<keyword evidence="2" id="KW-0808">Transferase</keyword>
<reference evidence="2 3" key="1">
    <citation type="journal article" date="2019" name="Fungal Biol. Biotechnol.">
        <title>Draft genome sequence of fastidious pathogen Ceratobasidium theobromae, which causes vascular-streak dieback in Theobroma cacao.</title>
        <authorList>
            <person name="Ali S.S."/>
            <person name="Asman A."/>
            <person name="Shao J."/>
            <person name="Firmansyah A.P."/>
            <person name="Susilo A.W."/>
            <person name="Rosmana A."/>
            <person name="McMahon P."/>
            <person name="Junaid M."/>
            <person name="Guest D."/>
            <person name="Kheng T.Y."/>
            <person name="Meinhardt L.W."/>
            <person name="Bailey B.A."/>
        </authorList>
    </citation>
    <scope>NUCLEOTIDE SEQUENCE [LARGE SCALE GENOMIC DNA]</scope>
    <source>
        <strain evidence="2 3">CT2</strain>
    </source>
</reference>
<name>A0A5N5Q8B6_9AGAM</name>
<dbReference type="Pfam" id="PF00078">
    <property type="entry name" value="RVT_1"/>
    <property type="match status" value="1"/>
</dbReference>
<gene>
    <name evidence="2" type="ORF">CTheo_8904</name>
</gene>
<keyword evidence="3" id="KW-1185">Reference proteome</keyword>
<dbReference type="EMBL" id="SSOP01000890">
    <property type="protein sequence ID" value="KAB5587656.1"/>
    <property type="molecule type" value="Genomic_DNA"/>
</dbReference>